<dbReference type="OMA" id="DCGQGQL"/>
<accession>A0A671UQ88</accession>
<dbReference type="PANTHER" id="PTHR45982:SF1">
    <property type="entry name" value="REGULATOR OF CHROMOSOME CONDENSATION"/>
    <property type="match status" value="1"/>
</dbReference>
<dbReference type="PANTHER" id="PTHR45982">
    <property type="entry name" value="REGULATOR OF CHROMOSOME CONDENSATION"/>
    <property type="match status" value="1"/>
</dbReference>
<feature type="region of interest" description="Disordered" evidence="2">
    <location>
        <begin position="1"/>
        <end position="21"/>
    </location>
</feature>
<dbReference type="InterPro" id="IPR009091">
    <property type="entry name" value="RCC1/BLIP-II"/>
</dbReference>
<protein>
    <submittedName>
        <fullName evidence="3">Uncharacterized protein</fullName>
    </submittedName>
</protein>
<evidence type="ECO:0000313" key="3">
    <source>
        <dbReference type="Ensembl" id="ENSSAUP00010016099.1"/>
    </source>
</evidence>
<evidence type="ECO:0000256" key="2">
    <source>
        <dbReference type="SAM" id="MobiDB-lite"/>
    </source>
</evidence>
<feature type="repeat" description="RCC1" evidence="1">
    <location>
        <begin position="85"/>
        <end position="109"/>
    </location>
</feature>
<dbReference type="InParanoid" id="A0A671UQ88"/>
<dbReference type="InterPro" id="IPR051553">
    <property type="entry name" value="Ran_GTPase-activating"/>
</dbReference>
<dbReference type="GO" id="GO:0005085">
    <property type="term" value="F:guanyl-nucleotide exchange factor activity"/>
    <property type="evidence" value="ECO:0007669"/>
    <property type="project" value="TreeGrafter"/>
</dbReference>
<evidence type="ECO:0000313" key="4">
    <source>
        <dbReference type="Proteomes" id="UP000472265"/>
    </source>
</evidence>
<reference evidence="3" key="1">
    <citation type="submission" date="2021-04" db="EMBL/GenBank/DDBJ databases">
        <authorList>
            <consortium name="Wellcome Sanger Institute Data Sharing"/>
        </authorList>
    </citation>
    <scope>NUCLEOTIDE SEQUENCE [LARGE SCALE GENOMIC DNA]</scope>
</reference>
<dbReference type="GO" id="GO:0005737">
    <property type="term" value="C:cytoplasm"/>
    <property type="evidence" value="ECO:0007669"/>
    <property type="project" value="TreeGrafter"/>
</dbReference>
<sequence>MGPGLQRPAGSGEEEVSAGGEQSFALSVSGGVFGWGRNDCGQGQLGLGKSQTRTDSPQHLRSLSALPLVQVSAGGEQSFALSVSGGVFGWGRNDCGQLGLGDRTGKNYPIFKIKYVFL</sequence>
<keyword evidence="4" id="KW-1185">Reference proteome</keyword>
<dbReference type="Ensembl" id="ENSSAUT00010017063.1">
    <property type="protein sequence ID" value="ENSSAUP00010016099.1"/>
    <property type="gene ID" value="ENSSAUG00010007439.1"/>
</dbReference>
<dbReference type="GeneTree" id="ENSGT00940000163989"/>
<dbReference type="AlphaFoldDB" id="A0A671UQ88"/>
<reference evidence="3" key="3">
    <citation type="submission" date="2025-09" db="UniProtKB">
        <authorList>
            <consortium name="Ensembl"/>
        </authorList>
    </citation>
    <scope>IDENTIFICATION</scope>
</reference>
<name>A0A671UQ88_SPAAU</name>
<reference evidence="3" key="2">
    <citation type="submission" date="2025-08" db="UniProtKB">
        <authorList>
            <consortium name="Ensembl"/>
        </authorList>
    </citation>
    <scope>IDENTIFICATION</scope>
</reference>
<feature type="repeat" description="RCC1" evidence="1">
    <location>
        <begin position="30"/>
        <end position="84"/>
    </location>
</feature>
<evidence type="ECO:0000256" key="1">
    <source>
        <dbReference type="PROSITE-ProRule" id="PRU00235"/>
    </source>
</evidence>
<dbReference type="SUPFAM" id="SSF50985">
    <property type="entry name" value="RCC1/BLIP-II"/>
    <property type="match status" value="1"/>
</dbReference>
<organism evidence="3 4">
    <name type="scientific">Sparus aurata</name>
    <name type="common">Gilthead sea bream</name>
    <dbReference type="NCBI Taxonomy" id="8175"/>
    <lineage>
        <taxon>Eukaryota</taxon>
        <taxon>Metazoa</taxon>
        <taxon>Chordata</taxon>
        <taxon>Craniata</taxon>
        <taxon>Vertebrata</taxon>
        <taxon>Euteleostomi</taxon>
        <taxon>Actinopterygii</taxon>
        <taxon>Neopterygii</taxon>
        <taxon>Teleostei</taxon>
        <taxon>Neoteleostei</taxon>
        <taxon>Acanthomorphata</taxon>
        <taxon>Eupercaria</taxon>
        <taxon>Spariformes</taxon>
        <taxon>Sparidae</taxon>
        <taxon>Sparus</taxon>
    </lineage>
</organism>
<proteinExistence type="predicted"/>
<dbReference type="PROSITE" id="PS50012">
    <property type="entry name" value="RCC1_3"/>
    <property type="match status" value="2"/>
</dbReference>
<dbReference type="Pfam" id="PF00415">
    <property type="entry name" value="RCC1"/>
    <property type="match status" value="2"/>
</dbReference>
<dbReference type="Proteomes" id="UP000472265">
    <property type="component" value="Chromosome 8"/>
</dbReference>
<dbReference type="Gene3D" id="2.130.10.30">
    <property type="entry name" value="Regulator of chromosome condensation 1/beta-lactamase-inhibitor protein II"/>
    <property type="match status" value="1"/>
</dbReference>
<dbReference type="InterPro" id="IPR000408">
    <property type="entry name" value="Reg_chr_condens"/>
</dbReference>